<feature type="transmembrane region" description="Helical" evidence="1">
    <location>
        <begin position="41"/>
        <end position="66"/>
    </location>
</feature>
<dbReference type="Proteomes" id="UP000711178">
    <property type="component" value="Unassembled WGS sequence"/>
</dbReference>
<name>A0ABS7FHZ2_9NEIS</name>
<evidence type="ECO:0000313" key="3">
    <source>
        <dbReference type="Proteomes" id="UP000711178"/>
    </source>
</evidence>
<comment type="caution">
    <text evidence="2">The sequence shown here is derived from an EMBL/GenBank/DDBJ whole genome shotgun (WGS) entry which is preliminary data.</text>
</comment>
<keyword evidence="1" id="KW-0812">Transmembrane</keyword>
<dbReference type="GeneID" id="89686511"/>
<evidence type="ECO:0000313" key="2">
    <source>
        <dbReference type="EMBL" id="MBW8289697.1"/>
    </source>
</evidence>
<keyword evidence="1" id="KW-0472">Membrane</keyword>
<dbReference type="RefSeq" id="WP_043573215.1">
    <property type="nucleotide sequence ID" value="NZ_CP142381.1"/>
</dbReference>
<keyword evidence="1" id="KW-1133">Transmembrane helix</keyword>
<keyword evidence="3" id="KW-1185">Reference proteome</keyword>
<proteinExistence type="predicted"/>
<gene>
    <name evidence="2" type="ORF">KIF53_18850</name>
</gene>
<sequence>MMNLIKRMQRNRKLALAVLILSTLLFTALSAAWRGGEAGSIWLTIACPVLLLLALAGQLSALLALLQKPRK</sequence>
<protein>
    <submittedName>
        <fullName evidence="2">Uncharacterized protein</fullName>
    </submittedName>
</protein>
<organism evidence="2 3">
    <name type="scientific">Chromobacterium subtsugae</name>
    <dbReference type="NCBI Taxonomy" id="251747"/>
    <lineage>
        <taxon>Bacteria</taxon>
        <taxon>Pseudomonadati</taxon>
        <taxon>Pseudomonadota</taxon>
        <taxon>Betaproteobacteria</taxon>
        <taxon>Neisseriales</taxon>
        <taxon>Chromobacteriaceae</taxon>
        <taxon>Chromobacterium</taxon>
    </lineage>
</organism>
<dbReference type="EMBL" id="JAHDTB010000021">
    <property type="protein sequence ID" value="MBW8289697.1"/>
    <property type="molecule type" value="Genomic_DNA"/>
</dbReference>
<accession>A0ABS7FHZ2</accession>
<evidence type="ECO:0000256" key="1">
    <source>
        <dbReference type="SAM" id="Phobius"/>
    </source>
</evidence>
<reference evidence="2 3" key="1">
    <citation type="submission" date="2021-05" db="EMBL/GenBank/DDBJ databases">
        <title>Draft Whole Genome Sequencing Of Biosensor Chromobacterium violaceum Strain CV026 Reveals A Regulatory RNA In Chromobacterium violaceum Phenotype Regulatory Network.</title>
        <authorList>
            <person name="Hong K.W."/>
            <person name="Chan K.G."/>
            <person name="Chang C.-Y."/>
        </authorList>
    </citation>
    <scope>NUCLEOTIDE SEQUENCE [LARGE SCALE GENOMIC DNA]</scope>
    <source>
        <strain evidence="2 3">ATCC 31532</strain>
    </source>
</reference>